<accession>A0A4Y2SSV7</accession>
<gene>
    <name evidence="1" type="ORF">AVEN_127767_1</name>
</gene>
<evidence type="ECO:0000313" key="1">
    <source>
        <dbReference type="EMBL" id="GBN90299.1"/>
    </source>
</evidence>
<dbReference type="Proteomes" id="UP000499080">
    <property type="component" value="Unassembled WGS sequence"/>
</dbReference>
<organism evidence="1 2">
    <name type="scientific">Araneus ventricosus</name>
    <name type="common">Orbweaver spider</name>
    <name type="synonym">Epeira ventricosa</name>
    <dbReference type="NCBI Taxonomy" id="182803"/>
    <lineage>
        <taxon>Eukaryota</taxon>
        <taxon>Metazoa</taxon>
        <taxon>Ecdysozoa</taxon>
        <taxon>Arthropoda</taxon>
        <taxon>Chelicerata</taxon>
        <taxon>Arachnida</taxon>
        <taxon>Araneae</taxon>
        <taxon>Araneomorphae</taxon>
        <taxon>Entelegynae</taxon>
        <taxon>Araneoidea</taxon>
        <taxon>Araneidae</taxon>
        <taxon>Araneus</taxon>
    </lineage>
</organism>
<evidence type="ECO:0000313" key="2">
    <source>
        <dbReference type="Proteomes" id="UP000499080"/>
    </source>
</evidence>
<comment type="caution">
    <text evidence="1">The sequence shown here is derived from an EMBL/GenBank/DDBJ whole genome shotgun (WGS) entry which is preliminary data.</text>
</comment>
<proteinExistence type="predicted"/>
<name>A0A4Y2SSV7_ARAVE</name>
<keyword evidence="2" id="KW-1185">Reference proteome</keyword>
<protein>
    <submittedName>
        <fullName evidence="1">Uncharacterized protein</fullName>
    </submittedName>
</protein>
<dbReference type="AlphaFoldDB" id="A0A4Y2SSV7"/>
<dbReference type="EMBL" id="BGPR01023250">
    <property type="protein sequence ID" value="GBN90299.1"/>
    <property type="molecule type" value="Genomic_DNA"/>
</dbReference>
<sequence>MPGEWSQPRPWRLLRRNAGSQKYWNFLDISIRSQDPDLSRCFHVTSRPVGEIIKGPYSDHRAVFGRLESIESSLDFERVDRLGSSLKSERHWNLSLELYPQCELVS</sequence>
<reference evidence="1 2" key="1">
    <citation type="journal article" date="2019" name="Sci. Rep.">
        <title>Orb-weaving spider Araneus ventricosus genome elucidates the spidroin gene catalogue.</title>
        <authorList>
            <person name="Kono N."/>
            <person name="Nakamura H."/>
            <person name="Ohtoshi R."/>
            <person name="Moran D.A.P."/>
            <person name="Shinohara A."/>
            <person name="Yoshida Y."/>
            <person name="Fujiwara M."/>
            <person name="Mori M."/>
            <person name="Tomita M."/>
            <person name="Arakawa K."/>
        </authorList>
    </citation>
    <scope>NUCLEOTIDE SEQUENCE [LARGE SCALE GENOMIC DNA]</scope>
</reference>